<name>A0A1Y1YMN9_9PLEO</name>
<gene>
    <name evidence="1" type="ORF">BCR34DRAFT_139839</name>
</gene>
<dbReference type="AlphaFoldDB" id="A0A1Y1YMN9"/>
<accession>A0A1Y1YMN9</accession>
<dbReference type="Proteomes" id="UP000193144">
    <property type="component" value="Unassembled WGS sequence"/>
</dbReference>
<evidence type="ECO:0000313" key="2">
    <source>
        <dbReference type="Proteomes" id="UP000193144"/>
    </source>
</evidence>
<reference evidence="1 2" key="1">
    <citation type="submission" date="2016-07" db="EMBL/GenBank/DDBJ databases">
        <title>Pervasive Adenine N6-methylation of Active Genes in Fungi.</title>
        <authorList>
            <consortium name="DOE Joint Genome Institute"/>
            <person name="Mondo S.J."/>
            <person name="Dannebaum R.O."/>
            <person name="Kuo R.C."/>
            <person name="Labutti K."/>
            <person name="Haridas S."/>
            <person name="Kuo A."/>
            <person name="Salamov A."/>
            <person name="Ahrendt S.R."/>
            <person name="Lipzen A."/>
            <person name="Sullivan W."/>
            <person name="Andreopoulos W.B."/>
            <person name="Clum A."/>
            <person name="Lindquist E."/>
            <person name="Daum C."/>
            <person name="Ramamoorthy G.K."/>
            <person name="Gryganskyi A."/>
            <person name="Culley D."/>
            <person name="Magnuson J.K."/>
            <person name="James T.Y."/>
            <person name="O'Malley M.A."/>
            <person name="Stajich J.E."/>
            <person name="Spatafora J.W."/>
            <person name="Visel A."/>
            <person name="Grigoriev I.V."/>
        </authorList>
    </citation>
    <scope>NUCLEOTIDE SEQUENCE [LARGE SCALE GENOMIC DNA]</scope>
    <source>
        <strain evidence="1 2">CBS 115471</strain>
    </source>
</reference>
<sequence>MRVALHSTKCFRANKLGVKLLYKSEVASCKCPSLISEPGKPEVKFTGLQQYRAYIPMVSCNEENALFAMVLETATPSDRTLQQPSYDTAGVDDVLDIFSTMYRRRLQNIPLGVTFSRRAARSTTVVQAVGSVDLSNTPSNGFDTMTYKMFCKQSCLLISCIAISAHHTSHTQQNTLIYNPSEPSPQAYSYKPGSRLAASNIF</sequence>
<dbReference type="EMBL" id="MCFA01000200">
    <property type="protein sequence ID" value="ORX99290.1"/>
    <property type="molecule type" value="Genomic_DNA"/>
</dbReference>
<comment type="caution">
    <text evidence="1">The sequence shown here is derived from an EMBL/GenBank/DDBJ whole genome shotgun (WGS) entry which is preliminary data.</text>
</comment>
<evidence type="ECO:0000313" key="1">
    <source>
        <dbReference type="EMBL" id="ORX99290.1"/>
    </source>
</evidence>
<organism evidence="1 2">
    <name type="scientific">Clohesyomyces aquaticus</name>
    <dbReference type="NCBI Taxonomy" id="1231657"/>
    <lineage>
        <taxon>Eukaryota</taxon>
        <taxon>Fungi</taxon>
        <taxon>Dikarya</taxon>
        <taxon>Ascomycota</taxon>
        <taxon>Pezizomycotina</taxon>
        <taxon>Dothideomycetes</taxon>
        <taxon>Pleosporomycetidae</taxon>
        <taxon>Pleosporales</taxon>
        <taxon>Lindgomycetaceae</taxon>
        <taxon>Clohesyomyces</taxon>
    </lineage>
</organism>
<keyword evidence="2" id="KW-1185">Reference proteome</keyword>
<protein>
    <submittedName>
        <fullName evidence="1">Uncharacterized protein</fullName>
    </submittedName>
</protein>
<proteinExistence type="predicted"/>